<dbReference type="GO" id="GO:0008168">
    <property type="term" value="F:methyltransferase activity"/>
    <property type="evidence" value="ECO:0007669"/>
    <property type="project" value="UniProtKB-UniRule"/>
</dbReference>
<dbReference type="EMBL" id="CP005386">
    <property type="protein sequence ID" value="AGL25750.1"/>
    <property type="molecule type" value="Genomic_DNA"/>
</dbReference>
<name>R4M4N8_MYCTX</name>
<dbReference type="PANTHER" id="PTHR43619">
    <property type="entry name" value="S-ADENOSYL-L-METHIONINE-DEPENDENT METHYLTRANSFERASE YKTD-RELATED"/>
    <property type="match status" value="1"/>
</dbReference>
<dbReference type="InterPro" id="IPR011610">
    <property type="entry name" value="SAM_mthyl_Trfase_ML2640-like"/>
</dbReference>
<accession>R4M4N8</accession>
<comment type="similarity">
    <text evidence="2 6">Belongs to the UPF0677 family.</text>
</comment>
<evidence type="ECO:0000256" key="6">
    <source>
        <dbReference type="RuleBase" id="RU362030"/>
    </source>
</evidence>
<dbReference type="PATRIC" id="fig|1310114.3.peg.428"/>
<dbReference type="InterPro" id="IPR029063">
    <property type="entry name" value="SAM-dependent_MTases_sf"/>
</dbReference>
<evidence type="ECO:0000313" key="8">
    <source>
        <dbReference type="Proteomes" id="UP000013548"/>
    </source>
</evidence>
<dbReference type="SUPFAM" id="SSF53335">
    <property type="entry name" value="S-adenosyl-L-methionine-dependent methyltransferases"/>
    <property type="match status" value="1"/>
</dbReference>
<keyword evidence="3 6" id="KW-0489">Methyltransferase</keyword>
<gene>
    <name evidence="7" type="ORF">J113_02045</name>
</gene>
<protein>
    <recommendedName>
        <fullName evidence="6">S-adenosyl-L-methionine-dependent methyltransferase</fullName>
        <ecNumber evidence="6">2.1.1.-</ecNumber>
    </recommendedName>
</protein>
<dbReference type="HOGENOM" id="CLU_056160_4_0_11"/>
<dbReference type="InterPro" id="IPR007213">
    <property type="entry name" value="Ppm1/Ppm2/Tcmp"/>
</dbReference>
<dbReference type="KEGG" id="mtuc:J113_02045"/>
<sequence length="157" mass="17371">MRTEGDSWDITTSVGSTALFVATARALEAQKSDPLVVDPYAEAFCRAVGGSWADVLDGKLPDHKLKSTDFGEHFVNFQGARTKYFDEYFRRAAAAGARQVVILAAGLDSRAYRLPWPDGTTVFELDRPQVLDFVARGARQPRCPTARPAPRDRRRPA</sequence>
<keyword evidence="5 6" id="KW-0949">S-adenosyl-L-methionine</keyword>
<dbReference type="NCBIfam" id="TIGR00027">
    <property type="entry name" value="mthyl_TIGR00027"/>
    <property type="match status" value="1"/>
</dbReference>
<organism evidence="7 8">
    <name type="scientific">Mycobacterium tuberculosis CAS/NITR204</name>
    <dbReference type="NCBI Taxonomy" id="1310114"/>
    <lineage>
        <taxon>Bacteria</taxon>
        <taxon>Bacillati</taxon>
        <taxon>Actinomycetota</taxon>
        <taxon>Actinomycetes</taxon>
        <taxon>Mycobacteriales</taxon>
        <taxon>Mycobacteriaceae</taxon>
        <taxon>Mycobacterium</taxon>
        <taxon>Mycobacterium tuberculosis complex</taxon>
    </lineage>
</organism>
<dbReference type="EC" id="2.1.1.-" evidence="6"/>
<evidence type="ECO:0000256" key="3">
    <source>
        <dbReference type="ARBA" id="ARBA00022603"/>
    </source>
</evidence>
<dbReference type="BioCyc" id="MTUB1310114:G13A2-295-MONOMER"/>
<proteinExistence type="inferred from homology"/>
<dbReference type="Proteomes" id="UP000013548">
    <property type="component" value="Chromosome"/>
</dbReference>
<dbReference type="AlphaFoldDB" id="R4M4N8"/>
<dbReference type="Pfam" id="PF04072">
    <property type="entry name" value="LCM"/>
    <property type="match status" value="1"/>
</dbReference>
<evidence type="ECO:0000256" key="4">
    <source>
        <dbReference type="ARBA" id="ARBA00022679"/>
    </source>
</evidence>
<dbReference type="Gene3D" id="3.40.50.150">
    <property type="entry name" value="Vaccinia Virus protein VP39"/>
    <property type="match status" value="1"/>
</dbReference>
<keyword evidence="4 7" id="KW-0808">Transferase</keyword>
<reference evidence="7 8" key="1">
    <citation type="journal article" date="2013" name="Genome Announc.">
        <title>Whole-Genome Sequences of Four Clinical Isolates of Mycobacterium tuberculosis from Tamil Nadu, South India.</title>
        <authorList>
            <person name="Narayanan S."/>
            <person name="Deshpande U."/>
        </authorList>
    </citation>
    <scope>NUCLEOTIDE SEQUENCE [LARGE SCALE GENOMIC DNA]</scope>
    <source>
        <strain evidence="7 8">CAS/NITR204</strain>
    </source>
</reference>
<evidence type="ECO:0000256" key="1">
    <source>
        <dbReference type="ARBA" id="ARBA00003907"/>
    </source>
</evidence>
<dbReference type="GO" id="GO:0032259">
    <property type="term" value="P:methylation"/>
    <property type="evidence" value="ECO:0007669"/>
    <property type="project" value="UniProtKB-KW"/>
</dbReference>
<dbReference type="PANTHER" id="PTHR43619:SF2">
    <property type="entry name" value="S-ADENOSYL-L-METHIONINE-DEPENDENT METHYLTRANSFERASES SUPERFAMILY PROTEIN"/>
    <property type="match status" value="1"/>
</dbReference>
<evidence type="ECO:0000256" key="2">
    <source>
        <dbReference type="ARBA" id="ARBA00008138"/>
    </source>
</evidence>
<evidence type="ECO:0000313" key="7">
    <source>
        <dbReference type="EMBL" id="AGL25750.1"/>
    </source>
</evidence>
<evidence type="ECO:0000256" key="5">
    <source>
        <dbReference type="ARBA" id="ARBA00022691"/>
    </source>
</evidence>
<comment type="function">
    <text evidence="1 6">Exhibits S-adenosyl-L-methionine-dependent methyltransferase activity.</text>
</comment>